<proteinExistence type="predicted"/>
<dbReference type="SMART" id="SM00028">
    <property type="entry name" value="TPR"/>
    <property type="match status" value="2"/>
</dbReference>
<keyword evidence="1" id="KW-0802">TPR repeat</keyword>
<dbReference type="EMBL" id="PKTG01000142">
    <property type="protein sequence ID" value="PLX15304.1"/>
    <property type="molecule type" value="Genomic_DNA"/>
</dbReference>
<accession>A0A2N5Z9L5</accession>
<feature type="repeat" description="TPR" evidence="1">
    <location>
        <begin position="93"/>
        <end position="126"/>
    </location>
</feature>
<evidence type="ECO:0000256" key="1">
    <source>
        <dbReference type="PROSITE-ProRule" id="PRU00339"/>
    </source>
</evidence>
<dbReference type="AlphaFoldDB" id="A0A2N5Z9L5"/>
<dbReference type="SUPFAM" id="SSF48452">
    <property type="entry name" value="TPR-like"/>
    <property type="match status" value="1"/>
</dbReference>
<dbReference type="Proteomes" id="UP000234857">
    <property type="component" value="Unassembled WGS sequence"/>
</dbReference>
<feature type="region of interest" description="Disordered" evidence="2">
    <location>
        <begin position="162"/>
        <end position="200"/>
    </location>
</feature>
<comment type="caution">
    <text evidence="3">The sequence shown here is derived from an EMBL/GenBank/DDBJ whole genome shotgun (WGS) entry which is preliminary data.</text>
</comment>
<name>A0A2N5Z9L5_MUIH1</name>
<dbReference type="Gene3D" id="1.25.40.10">
    <property type="entry name" value="Tetratricopeptide repeat domain"/>
    <property type="match status" value="1"/>
</dbReference>
<evidence type="ECO:0000313" key="3">
    <source>
        <dbReference type="EMBL" id="PLX15304.1"/>
    </source>
</evidence>
<evidence type="ECO:0000256" key="2">
    <source>
        <dbReference type="SAM" id="MobiDB-lite"/>
    </source>
</evidence>
<protein>
    <submittedName>
        <fullName evidence="3">Uncharacterized protein</fullName>
    </submittedName>
</protein>
<evidence type="ECO:0000313" key="4">
    <source>
        <dbReference type="Proteomes" id="UP000234857"/>
    </source>
</evidence>
<reference evidence="3 4" key="1">
    <citation type="submission" date="2017-11" db="EMBL/GenBank/DDBJ databases">
        <title>Genome-resolved metagenomics identifies genetic mobility, metabolic interactions, and unexpected diversity in perchlorate-reducing communities.</title>
        <authorList>
            <person name="Barnum T.P."/>
            <person name="Figueroa I.A."/>
            <person name="Carlstrom C.I."/>
            <person name="Lucas L.N."/>
            <person name="Engelbrektson A.L."/>
            <person name="Coates J.D."/>
        </authorList>
    </citation>
    <scope>NUCLEOTIDE SEQUENCE [LARGE SCALE GENOMIC DNA]</scope>
    <source>
        <strain evidence="3">BM706</strain>
    </source>
</reference>
<dbReference type="PROSITE" id="PS50005">
    <property type="entry name" value="TPR"/>
    <property type="match status" value="1"/>
</dbReference>
<dbReference type="InterPro" id="IPR011990">
    <property type="entry name" value="TPR-like_helical_dom_sf"/>
</dbReference>
<gene>
    <name evidence="3" type="ORF">C0601_13385</name>
</gene>
<feature type="compositionally biased region" description="Basic and acidic residues" evidence="2">
    <location>
        <begin position="169"/>
        <end position="200"/>
    </location>
</feature>
<dbReference type="InterPro" id="IPR019734">
    <property type="entry name" value="TPR_rpt"/>
</dbReference>
<organism evidence="3 4">
    <name type="scientific">Muiribacterium halophilum</name>
    <dbReference type="NCBI Taxonomy" id="2053465"/>
    <lineage>
        <taxon>Bacteria</taxon>
        <taxon>Candidatus Muiribacteriota</taxon>
        <taxon>Candidatus Muiribacteriia</taxon>
        <taxon>Candidatus Muiribacteriales</taxon>
        <taxon>Candidatus Muiribacteriaceae</taxon>
        <taxon>Candidatus Muiribacterium</taxon>
    </lineage>
</organism>
<sequence>MKKIKLKLRKNSLSLFLIICFFLNVLAVDINQQAQEMYLKSMAALGQDNEPQALDLFEKALFKDSKILAFDDKGLLDKITTKYLKKVTEEPKVEYYYKLGFLMRVRGNYKESINFFSDGIKRFPDNEKYVNYAKKKIYELQWLITGEKPKSEDEKTPVDNFVVATPDKNQNEDKQKDPDKSIEEKQPKQDQKKAADEKLKQSISSAESEVAQLQNEYDLWFSLNYNDKYEKKDYYPAMMYFYEDKLKAAKEKLKKLQEQMDN</sequence>